<dbReference type="InterPro" id="IPR006282">
    <property type="entry name" value="Thi_PPkinase"/>
</dbReference>
<reference evidence="8" key="1">
    <citation type="submission" date="2016-02" db="EMBL/GenBank/DDBJ databases">
        <authorList>
            <person name="Shin S.-K."/>
            <person name="Yi H."/>
            <person name="Kim E."/>
        </authorList>
    </citation>
    <scope>NUCLEOTIDE SEQUENCE [LARGE SCALE GENOMIC DNA]</scope>
    <source>
        <strain evidence="8">LPB0003</strain>
    </source>
</reference>
<dbReference type="InterPro" id="IPR036371">
    <property type="entry name" value="TPK_B1-bd_sf"/>
</dbReference>
<dbReference type="GO" id="GO:0004788">
    <property type="term" value="F:thiamine diphosphokinase activity"/>
    <property type="evidence" value="ECO:0007669"/>
    <property type="project" value="UniProtKB-UniRule"/>
</dbReference>
<dbReference type="AlphaFoldDB" id="A0A1B8U310"/>
<dbReference type="EC" id="2.7.6.2" evidence="5"/>
<feature type="domain" description="Thiamin pyrophosphokinase thiamin-binding" evidence="6">
    <location>
        <begin position="125"/>
        <end position="196"/>
    </location>
</feature>
<dbReference type="SMART" id="SM00983">
    <property type="entry name" value="TPK_B1_binding"/>
    <property type="match status" value="1"/>
</dbReference>
<evidence type="ECO:0000259" key="6">
    <source>
        <dbReference type="SMART" id="SM00983"/>
    </source>
</evidence>
<dbReference type="InterPro" id="IPR053149">
    <property type="entry name" value="TPK"/>
</dbReference>
<organism evidence="7 8">
    <name type="scientific">Polaribacter vadi</name>
    <dbReference type="NCBI Taxonomy" id="1774273"/>
    <lineage>
        <taxon>Bacteria</taxon>
        <taxon>Pseudomonadati</taxon>
        <taxon>Bacteroidota</taxon>
        <taxon>Flavobacteriia</taxon>
        <taxon>Flavobacteriales</taxon>
        <taxon>Flavobacteriaceae</taxon>
    </lineage>
</organism>
<proteinExistence type="predicted"/>
<dbReference type="Gene3D" id="3.40.50.10240">
    <property type="entry name" value="Thiamin pyrophosphokinase, catalytic domain"/>
    <property type="match status" value="1"/>
</dbReference>
<dbReference type="EMBL" id="LSFM01000002">
    <property type="protein sequence ID" value="OBY66264.1"/>
    <property type="molecule type" value="Genomic_DNA"/>
</dbReference>
<comment type="caution">
    <text evidence="7">The sequence shown here is derived from an EMBL/GenBank/DDBJ whole genome shotgun (WGS) entry which is preliminary data.</text>
</comment>
<dbReference type="PANTHER" id="PTHR41299:SF1">
    <property type="entry name" value="THIAMINE PYROPHOSPHOKINASE"/>
    <property type="match status" value="1"/>
</dbReference>
<dbReference type="Pfam" id="PF04265">
    <property type="entry name" value="TPK_B1_binding"/>
    <property type="match status" value="1"/>
</dbReference>
<dbReference type="Pfam" id="PF04263">
    <property type="entry name" value="TPK_catalytic"/>
    <property type="match status" value="1"/>
</dbReference>
<dbReference type="NCBIfam" id="TIGR01378">
    <property type="entry name" value="thi_PPkinase"/>
    <property type="match status" value="1"/>
</dbReference>
<keyword evidence="8" id="KW-1185">Reference proteome</keyword>
<evidence type="ECO:0000256" key="1">
    <source>
        <dbReference type="ARBA" id="ARBA00022679"/>
    </source>
</evidence>
<evidence type="ECO:0000313" key="7">
    <source>
        <dbReference type="EMBL" id="OBY66264.1"/>
    </source>
</evidence>
<dbReference type="KEGG" id="pob:LPB03_07580"/>
<evidence type="ECO:0000256" key="3">
    <source>
        <dbReference type="ARBA" id="ARBA00022777"/>
    </source>
</evidence>
<evidence type="ECO:0000256" key="2">
    <source>
        <dbReference type="ARBA" id="ARBA00022741"/>
    </source>
</evidence>
<dbReference type="CDD" id="cd07995">
    <property type="entry name" value="TPK"/>
    <property type="match status" value="1"/>
</dbReference>
<evidence type="ECO:0000313" key="8">
    <source>
        <dbReference type="Proteomes" id="UP000092584"/>
    </source>
</evidence>
<evidence type="ECO:0000256" key="5">
    <source>
        <dbReference type="NCBIfam" id="TIGR01378"/>
    </source>
</evidence>
<dbReference type="GO" id="GO:0009229">
    <property type="term" value="P:thiamine diphosphate biosynthetic process"/>
    <property type="evidence" value="ECO:0007669"/>
    <property type="project" value="InterPro"/>
</dbReference>
<keyword evidence="3 7" id="KW-0418">Kinase</keyword>
<dbReference type="OrthoDB" id="1132102at2"/>
<accession>A0A1B8U310</accession>
<dbReference type="InterPro" id="IPR007373">
    <property type="entry name" value="Thiamin_PyroPKinase_B1-bd"/>
</dbReference>
<keyword evidence="4" id="KW-0067">ATP-binding</keyword>
<dbReference type="PANTHER" id="PTHR41299">
    <property type="entry name" value="THIAMINE PYROPHOSPHOKINASE"/>
    <property type="match status" value="1"/>
</dbReference>
<protein>
    <recommendedName>
        <fullName evidence="5">Thiamine diphosphokinase</fullName>
        <ecNumber evidence="5">2.7.6.2</ecNumber>
    </recommendedName>
</protein>
<dbReference type="GO" id="GO:0016301">
    <property type="term" value="F:kinase activity"/>
    <property type="evidence" value="ECO:0007669"/>
    <property type="project" value="UniProtKB-KW"/>
</dbReference>
<dbReference type="STRING" id="1774273.LPB03_07580"/>
<dbReference type="GO" id="GO:0030975">
    <property type="term" value="F:thiamine binding"/>
    <property type="evidence" value="ECO:0007669"/>
    <property type="project" value="InterPro"/>
</dbReference>
<dbReference type="GO" id="GO:0005524">
    <property type="term" value="F:ATP binding"/>
    <property type="evidence" value="ECO:0007669"/>
    <property type="project" value="UniProtKB-KW"/>
</dbReference>
<evidence type="ECO:0000256" key="4">
    <source>
        <dbReference type="ARBA" id="ARBA00022840"/>
    </source>
</evidence>
<dbReference type="SUPFAM" id="SSF63862">
    <property type="entry name" value="Thiamin pyrophosphokinase, substrate-binding domain"/>
    <property type="match status" value="1"/>
</dbReference>
<dbReference type="SUPFAM" id="SSF63999">
    <property type="entry name" value="Thiamin pyrophosphokinase, catalytic domain"/>
    <property type="match status" value="1"/>
</dbReference>
<name>A0A1B8U310_9FLAO</name>
<dbReference type="InterPro" id="IPR036759">
    <property type="entry name" value="TPK_catalytic_sf"/>
</dbReference>
<dbReference type="InterPro" id="IPR007371">
    <property type="entry name" value="TPK_catalytic"/>
</dbReference>
<dbReference type="Proteomes" id="UP000092584">
    <property type="component" value="Unassembled WGS sequence"/>
</dbReference>
<dbReference type="RefSeq" id="WP_065317730.1">
    <property type="nucleotide sequence ID" value="NZ_CP017477.1"/>
</dbReference>
<sequence length="202" mass="23067">MKIKKVFLLLNGETPNEVPDISNYDMICATDGAYQYLKKHNISPNFIAGDFDSLQGIPKEIEVIKTPNQNFTDFDKILQILFDKDFTHIDVFGASGKEQDHFLGNLHTAIQFKEKLKLTFIDNHSRYFLADKSTKISGCKDKIVSLIPFPKATNIRTEGLEYQLNKEDLVFGERIGTRNKGVQDTVKVTFENGELFIFINHT</sequence>
<dbReference type="GO" id="GO:0006772">
    <property type="term" value="P:thiamine metabolic process"/>
    <property type="evidence" value="ECO:0007669"/>
    <property type="project" value="UniProtKB-UniRule"/>
</dbReference>
<gene>
    <name evidence="7" type="ORF">LPB3_00965</name>
</gene>
<keyword evidence="1" id="KW-0808">Transferase</keyword>
<keyword evidence="2" id="KW-0547">Nucleotide-binding</keyword>